<dbReference type="InterPro" id="IPR011006">
    <property type="entry name" value="CheY-like_superfamily"/>
</dbReference>
<dbReference type="PANTHER" id="PTHR43228:SF1">
    <property type="entry name" value="TWO-COMPONENT RESPONSE REGULATOR ARR22"/>
    <property type="match status" value="1"/>
</dbReference>
<organism evidence="1 2">
    <name type="scientific">Heracleum sosnowskyi</name>
    <dbReference type="NCBI Taxonomy" id="360622"/>
    <lineage>
        <taxon>Eukaryota</taxon>
        <taxon>Viridiplantae</taxon>
        <taxon>Streptophyta</taxon>
        <taxon>Embryophyta</taxon>
        <taxon>Tracheophyta</taxon>
        <taxon>Spermatophyta</taxon>
        <taxon>Magnoliopsida</taxon>
        <taxon>eudicotyledons</taxon>
        <taxon>Gunneridae</taxon>
        <taxon>Pentapetalae</taxon>
        <taxon>asterids</taxon>
        <taxon>campanulids</taxon>
        <taxon>Apiales</taxon>
        <taxon>Apiaceae</taxon>
        <taxon>Apioideae</taxon>
        <taxon>apioid superclade</taxon>
        <taxon>Tordylieae</taxon>
        <taxon>Tordyliinae</taxon>
        <taxon>Heracleum</taxon>
    </lineage>
</organism>
<proteinExistence type="predicted"/>
<dbReference type="SUPFAM" id="SSF52172">
    <property type="entry name" value="CheY-like"/>
    <property type="match status" value="1"/>
</dbReference>
<dbReference type="PANTHER" id="PTHR43228">
    <property type="entry name" value="TWO-COMPONENT RESPONSE REGULATOR"/>
    <property type="match status" value="1"/>
</dbReference>
<comment type="caution">
    <text evidence="1">The sequence shown here is derived from an EMBL/GenBank/DDBJ whole genome shotgun (WGS) entry which is preliminary data.</text>
</comment>
<accession>A0AAD8MA11</accession>
<dbReference type="EMBL" id="JAUIZM010000009">
    <property type="protein sequence ID" value="KAK1364593.1"/>
    <property type="molecule type" value="Genomic_DNA"/>
</dbReference>
<evidence type="ECO:0000313" key="2">
    <source>
        <dbReference type="Proteomes" id="UP001237642"/>
    </source>
</evidence>
<dbReference type="AlphaFoldDB" id="A0AAD8MA11"/>
<dbReference type="InterPro" id="IPR052048">
    <property type="entry name" value="ST_Response_Regulator"/>
</dbReference>
<keyword evidence="2" id="KW-1185">Reference proteome</keyword>
<dbReference type="Proteomes" id="UP001237642">
    <property type="component" value="Unassembled WGS sequence"/>
</dbReference>
<name>A0AAD8MA11_9APIA</name>
<dbReference type="Gene3D" id="3.40.50.2300">
    <property type="match status" value="1"/>
</dbReference>
<protein>
    <recommendedName>
        <fullName evidence="3">Response regulatory domain-containing protein</fullName>
    </recommendedName>
</protein>
<reference evidence="1" key="2">
    <citation type="submission" date="2023-05" db="EMBL/GenBank/DDBJ databases">
        <authorList>
            <person name="Schelkunov M.I."/>
        </authorList>
    </citation>
    <scope>NUCLEOTIDE SEQUENCE</scope>
    <source>
        <strain evidence="1">Hsosn_3</strain>
        <tissue evidence="1">Leaf</tissue>
    </source>
</reference>
<evidence type="ECO:0000313" key="1">
    <source>
        <dbReference type="EMBL" id="KAK1364593.1"/>
    </source>
</evidence>
<sequence>MASQGGSSNLNNGNATRRATALVVDDDHTCMVVMALTLKCHGFETCQVESAKEAIDLFGDGREFDFVLMDIHMSDKKEESIIDGGIFSDDGLFDLDDSYEEYCSTQSFGAHYHSESDNGSPSIQYKHCNARMWKKERVNKDVTKGTPMCSMCCKKGDVKLTPTPPPPSYLMELYTDPVKQCFFLKKYNVE</sequence>
<evidence type="ECO:0008006" key="3">
    <source>
        <dbReference type="Google" id="ProtNLM"/>
    </source>
</evidence>
<reference evidence="1" key="1">
    <citation type="submission" date="2023-02" db="EMBL/GenBank/DDBJ databases">
        <title>Genome of toxic invasive species Heracleum sosnowskyi carries increased number of genes despite the absence of recent whole-genome duplications.</title>
        <authorList>
            <person name="Schelkunov M."/>
            <person name="Shtratnikova V."/>
            <person name="Makarenko M."/>
            <person name="Klepikova A."/>
            <person name="Omelchenko D."/>
            <person name="Novikova G."/>
            <person name="Obukhova E."/>
            <person name="Bogdanov V."/>
            <person name="Penin A."/>
            <person name="Logacheva M."/>
        </authorList>
    </citation>
    <scope>NUCLEOTIDE SEQUENCE</scope>
    <source>
        <strain evidence="1">Hsosn_3</strain>
        <tissue evidence="1">Leaf</tissue>
    </source>
</reference>
<gene>
    <name evidence="1" type="ORF">POM88_040154</name>
</gene>